<keyword evidence="1" id="KW-0812">Transmembrane</keyword>
<feature type="transmembrane region" description="Helical" evidence="1">
    <location>
        <begin position="54"/>
        <end position="73"/>
    </location>
</feature>
<evidence type="ECO:0000256" key="1">
    <source>
        <dbReference type="SAM" id="Phobius"/>
    </source>
</evidence>
<dbReference type="Proteomes" id="UP001238540">
    <property type="component" value="Unassembled WGS sequence"/>
</dbReference>
<proteinExistence type="predicted"/>
<evidence type="ECO:0000256" key="2">
    <source>
        <dbReference type="SAM" id="SignalP"/>
    </source>
</evidence>
<feature type="chain" id="PRO_5047256801" evidence="2">
    <location>
        <begin position="23"/>
        <end position="130"/>
    </location>
</feature>
<keyword evidence="4" id="KW-1185">Reference proteome</keyword>
<gene>
    <name evidence="3" type="ORF">QWZ16_16225</name>
</gene>
<sequence>MSRTELNPCGLLYLAITCAAFASSLSASEVFISGSLFYAPSENDYIKGEDIGDSYVKITLVMIGTGLGLNLRFSQNYMRMISRFLSFLLKRIRANMVVFLSVEKTYLVIEFTIRSSTLGCPFPVRSIPSM</sequence>
<dbReference type="EMBL" id="JAUFQC010000017">
    <property type="protein sequence ID" value="MDN3611181.1"/>
    <property type="molecule type" value="Genomic_DNA"/>
</dbReference>
<evidence type="ECO:0000313" key="3">
    <source>
        <dbReference type="EMBL" id="MDN3611181.1"/>
    </source>
</evidence>
<accession>A0ABT8BXR8</accession>
<keyword evidence="1" id="KW-1133">Transmembrane helix</keyword>
<dbReference type="RefSeq" id="WP_290312731.1">
    <property type="nucleotide sequence ID" value="NZ_JAUFQC010000017.1"/>
</dbReference>
<keyword evidence="1" id="KW-0472">Membrane</keyword>
<organism evidence="3 4">
    <name type="scientific">Vibrio ostreicida</name>
    <dbReference type="NCBI Taxonomy" id="526588"/>
    <lineage>
        <taxon>Bacteria</taxon>
        <taxon>Pseudomonadati</taxon>
        <taxon>Pseudomonadota</taxon>
        <taxon>Gammaproteobacteria</taxon>
        <taxon>Vibrionales</taxon>
        <taxon>Vibrionaceae</taxon>
        <taxon>Vibrio</taxon>
    </lineage>
</organism>
<keyword evidence="2" id="KW-0732">Signal</keyword>
<evidence type="ECO:0000313" key="4">
    <source>
        <dbReference type="Proteomes" id="UP001238540"/>
    </source>
</evidence>
<comment type="caution">
    <text evidence="3">The sequence shown here is derived from an EMBL/GenBank/DDBJ whole genome shotgun (WGS) entry which is preliminary data.</text>
</comment>
<name>A0ABT8BXR8_9VIBR</name>
<feature type="signal peptide" evidence="2">
    <location>
        <begin position="1"/>
        <end position="22"/>
    </location>
</feature>
<protein>
    <submittedName>
        <fullName evidence="3">Uncharacterized protein</fullName>
    </submittedName>
</protein>
<reference evidence="4" key="1">
    <citation type="journal article" date="2019" name="Int. J. Syst. Evol. Microbiol.">
        <title>The Global Catalogue of Microorganisms (GCM) 10K type strain sequencing project: providing services to taxonomists for standard genome sequencing and annotation.</title>
        <authorList>
            <consortium name="The Broad Institute Genomics Platform"/>
            <consortium name="The Broad Institute Genome Sequencing Center for Infectious Disease"/>
            <person name="Wu L."/>
            <person name="Ma J."/>
        </authorList>
    </citation>
    <scope>NUCLEOTIDE SEQUENCE [LARGE SCALE GENOMIC DNA]</scope>
    <source>
        <strain evidence="4">CECT 7398</strain>
    </source>
</reference>